<organism evidence="2 3">
    <name type="scientific">Riccia fluitans</name>
    <dbReference type="NCBI Taxonomy" id="41844"/>
    <lineage>
        <taxon>Eukaryota</taxon>
        <taxon>Viridiplantae</taxon>
        <taxon>Streptophyta</taxon>
        <taxon>Embryophyta</taxon>
        <taxon>Marchantiophyta</taxon>
        <taxon>Marchantiopsida</taxon>
        <taxon>Marchantiidae</taxon>
        <taxon>Marchantiales</taxon>
        <taxon>Ricciaceae</taxon>
        <taxon>Riccia</taxon>
    </lineage>
</organism>
<feature type="region of interest" description="Disordered" evidence="1">
    <location>
        <begin position="24"/>
        <end position="59"/>
    </location>
</feature>
<reference evidence="2 3" key="1">
    <citation type="submission" date="2024-09" db="EMBL/GenBank/DDBJ databases">
        <title>Chromosome-scale assembly of Riccia fluitans.</title>
        <authorList>
            <person name="Paukszto L."/>
            <person name="Sawicki J."/>
            <person name="Karawczyk K."/>
            <person name="Piernik-Szablinska J."/>
            <person name="Szczecinska M."/>
            <person name="Mazdziarz M."/>
        </authorList>
    </citation>
    <scope>NUCLEOTIDE SEQUENCE [LARGE SCALE GENOMIC DNA]</scope>
    <source>
        <strain evidence="2">Rf_01</strain>
        <tissue evidence="2">Aerial parts of the thallus</tissue>
    </source>
</reference>
<accession>A0ABD1XS13</accession>
<comment type="caution">
    <text evidence="2">The sequence shown here is derived from an EMBL/GenBank/DDBJ whole genome shotgun (WGS) entry which is preliminary data.</text>
</comment>
<evidence type="ECO:0000313" key="2">
    <source>
        <dbReference type="EMBL" id="KAL2611747.1"/>
    </source>
</evidence>
<keyword evidence="3" id="KW-1185">Reference proteome</keyword>
<evidence type="ECO:0000256" key="1">
    <source>
        <dbReference type="SAM" id="MobiDB-lite"/>
    </source>
</evidence>
<evidence type="ECO:0000313" key="3">
    <source>
        <dbReference type="Proteomes" id="UP001605036"/>
    </source>
</evidence>
<dbReference type="Proteomes" id="UP001605036">
    <property type="component" value="Unassembled WGS sequence"/>
</dbReference>
<proteinExistence type="predicted"/>
<gene>
    <name evidence="2" type="ORF">R1flu_023439</name>
</gene>
<name>A0ABD1XS13_9MARC</name>
<dbReference type="AlphaFoldDB" id="A0ABD1XS13"/>
<dbReference type="EMBL" id="JBHFFA010000007">
    <property type="protein sequence ID" value="KAL2611747.1"/>
    <property type="molecule type" value="Genomic_DNA"/>
</dbReference>
<protein>
    <submittedName>
        <fullName evidence="2">Uncharacterized protein</fullName>
    </submittedName>
</protein>
<feature type="compositionally biased region" description="Basic and acidic residues" evidence="1">
    <location>
        <begin position="43"/>
        <end position="58"/>
    </location>
</feature>
<sequence length="82" mass="9556">MCNKATCLGPYLVHLYNLFHEMDNEEKENSKKRKALEQIVSESETKTEDKKEPKEEFPHTTWVGEARGSKPLDKKTTVNFNK</sequence>